<keyword evidence="4" id="KW-0862">Zinc</keyword>
<gene>
    <name evidence="5" type="ORF">D623_10009822</name>
</gene>
<dbReference type="InterPro" id="IPR052248">
    <property type="entry name" value="Arf-GAP_FG-repeat_protein"/>
</dbReference>
<evidence type="ECO:0000313" key="6">
    <source>
        <dbReference type="Proteomes" id="UP000052978"/>
    </source>
</evidence>
<dbReference type="GO" id="GO:0001675">
    <property type="term" value="P:acrosome assembly"/>
    <property type="evidence" value="ECO:0007669"/>
    <property type="project" value="TreeGrafter"/>
</dbReference>
<dbReference type="GO" id="GO:0016020">
    <property type="term" value="C:membrane"/>
    <property type="evidence" value="ECO:0007669"/>
    <property type="project" value="TreeGrafter"/>
</dbReference>
<sequence>MSPVIGRSQGQQQEIKFDLLSDLGSDIFAAPASQSSATADFANFAHFNSHAAQNSANADFANFVAFGQSSGSSNFGGFPTASHSPFQPQTTGGSAGSVKANFAHFDNFPKSSSADFGTFSTSQSHQTATTFSKVATNKAGLQAADKYAALANLDNIFSAG</sequence>
<keyword evidence="3" id="KW-0863">Zinc-finger</keyword>
<dbReference type="GO" id="GO:0031410">
    <property type="term" value="C:cytoplasmic vesicle"/>
    <property type="evidence" value="ECO:0007669"/>
    <property type="project" value="TreeGrafter"/>
</dbReference>
<dbReference type="GO" id="GO:0045109">
    <property type="term" value="P:intermediate filament organization"/>
    <property type="evidence" value="ECO:0007669"/>
    <property type="project" value="TreeGrafter"/>
</dbReference>
<organism evidence="5 6">
    <name type="scientific">Myotis brandtii</name>
    <name type="common">Brandt's bat</name>
    <dbReference type="NCBI Taxonomy" id="109478"/>
    <lineage>
        <taxon>Eukaryota</taxon>
        <taxon>Metazoa</taxon>
        <taxon>Chordata</taxon>
        <taxon>Craniata</taxon>
        <taxon>Vertebrata</taxon>
        <taxon>Euteleostomi</taxon>
        <taxon>Mammalia</taxon>
        <taxon>Eutheria</taxon>
        <taxon>Laurasiatheria</taxon>
        <taxon>Chiroptera</taxon>
        <taxon>Yangochiroptera</taxon>
        <taxon>Vespertilionidae</taxon>
        <taxon>Myotis</taxon>
    </lineage>
</organism>
<evidence type="ECO:0000256" key="3">
    <source>
        <dbReference type="ARBA" id="ARBA00022771"/>
    </source>
</evidence>
<evidence type="ECO:0000256" key="1">
    <source>
        <dbReference type="ARBA" id="ARBA00022723"/>
    </source>
</evidence>
<evidence type="ECO:0000256" key="2">
    <source>
        <dbReference type="ARBA" id="ARBA00022737"/>
    </source>
</evidence>
<dbReference type="PANTHER" id="PTHR46134:SF1">
    <property type="entry name" value="ARF-GAP DOMAIN AND FG REPEAT-CONTAINING PROTEIN 1"/>
    <property type="match status" value="1"/>
</dbReference>
<dbReference type="AlphaFoldDB" id="S7NBB2"/>
<dbReference type="PANTHER" id="PTHR46134">
    <property type="entry name" value="DRONGO, ISOFORM F"/>
    <property type="match status" value="1"/>
</dbReference>
<dbReference type="Proteomes" id="UP000052978">
    <property type="component" value="Unassembled WGS sequence"/>
</dbReference>
<keyword evidence="6" id="KW-1185">Reference proteome</keyword>
<name>S7NBB2_MYOBR</name>
<dbReference type="GO" id="GO:0007289">
    <property type="term" value="P:spermatid nucleus differentiation"/>
    <property type="evidence" value="ECO:0007669"/>
    <property type="project" value="TreeGrafter"/>
</dbReference>
<keyword evidence="2" id="KW-0677">Repeat</keyword>
<proteinExistence type="predicted"/>
<evidence type="ECO:0000313" key="5">
    <source>
        <dbReference type="EMBL" id="EPQ14594.1"/>
    </source>
</evidence>
<reference evidence="5 6" key="1">
    <citation type="journal article" date="2013" name="Nat. Commun.">
        <title>Genome analysis reveals insights into physiology and longevity of the Brandt's bat Myotis brandtii.</title>
        <authorList>
            <person name="Seim I."/>
            <person name="Fang X."/>
            <person name="Xiong Z."/>
            <person name="Lobanov A.V."/>
            <person name="Huang Z."/>
            <person name="Ma S."/>
            <person name="Feng Y."/>
            <person name="Turanov A.A."/>
            <person name="Zhu Y."/>
            <person name="Lenz T.L."/>
            <person name="Gerashchenko M.V."/>
            <person name="Fan D."/>
            <person name="Hee Yim S."/>
            <person name="Yao X."/>
            <person name="Jordan D."/>
            <person name="Xiong Y."/>
            <person name="Ma Y."/>
            <person name="Lyapunov A.N."/>
            <person name="Chen G."/>
            <person name="Kulakova O.I."/>
            <person name="Sun Y."/>
            <person name="Lee S.G."/>
            <person name="Bronson R.T."/>
            <person name="Moskalev A.A."/>
            <person name="Sunyaev S.R."/>
            <person name="Zhang G."/>
            <person name="Krogh A."/>
            <person name="Wang J."/>
            <person name="Gladyshev V.N."/>
        </authorList>
    </citation>
    <scope>NUCLEOTIDE SEQUENCE [LARGE SCALE GENOMIC DNA]</scope>
</reference>
<dbReference type="EMBL" id="KE163994">
    <property type="protein sequence ID" value="EPQ14594.1"/>
    <property type="molecule type" value="Genomic_DNA"/>
</dbReference>
<evidence type="ECO:0000256" key="4">
    <source>
        <dbReference type="ARBA" id="ARBA00022833"/>
    </source>
</evidence>
<protein>
    <submittedName>
        <fullName evidence="5">Arf-GAP domain and FG repeats-containing protein 1</fullName>
    </submittedName>
</protein>
<keyword evidence="1" id="KW-0479">Metal-binding</keyword>
<accession>S7NBB2</accession>
<dbReference type="GO" id="GO:0008270">
    <property type="term" value="F:zinc ion binding"/>
    <property type="evidence" value="ECO:0007669"/>
    <property type="project" value="UniProtKB-KW"/>
</dbReference>